<accession>A0A7C8GT46</accession>
<dbReference type="OrthoDB" id="275901at2"/>
<dbReference type="PANTHER" id="PTHR43792">
    <property type="entry name" value="GNAT FAMILY, PUTATIVE (AFU_ORTHOLOGUE AFUA_3G00765)-RELATED-RELATED"/>
    <property type="match status" value="1"/>
</dbReference>
<evidence type="ECO:0000313" key="2">
    <source>
        <dbReference type="EMBL" id="KAB8135725.1"/>
    </source>
</evidence>
<dbReference type="EMBL" id="WEID01000052">
    <property type="protein sequence ID" value="KAB8135725.1"/>
    <property type="molecule type" value="Genomic_DNA"/>
</dbReference>
<dbReference type="InterPro" id="IPR016181">
    <property type="entry name" value="Acyl_CoA_acyltransferase"/>
</dbReference>
<dbReference type="PROSITE" id="PS51186">
    <property type="entry name" value="GNAT"/>
    <property type="match status" value="1"/>
</dbReference>
<dbReference type="Proteomes" id="UP000480246">
    <property type="component" value="Unassembled WGS sequence"/>
</dbReference>
<comment type="caution">
    <text evidence="2">The sequence shown here is derived from an EMBL/GenBank/DDBJ whole genome shotgun (WGS) entry which is preliminary data.</text>
</comment>
<gene>
    <name evidence="2" type="ORF">F9U64_10630</name>
</gene>
<reference evidence="2 3" key="1">
    <citation type="submission" date="2019-10" db="EMBL/GenBank/DDBJ databases">
        <title>Gracilibacillus sp. nov. isolated from rice seeds.</title>
        <authorList>
            <person name="He S."/>
        </authorList>
    </citation>
    <scope>NUCLEOTIDE SEQUENCE [LARGE SCALE GENOMIC DNA]</scope>
    <source>
        <strain evidence="2 3">TD8</strain>
    </source>
</reference>
<dbReference type="InterPro" id="IPR000182">
    <property type="entry name" value="GNAT_dom"/>
</dbReference>
<keyword evidence="3" id="KW-1185">Reference proteome</keyword>
<proteinExistence type="predicted"/>
<dbReference type="GO" id="GO:0005737">
    <property type="term" value="C:cytoplasm"/>
    <property type="evidence" value="ECO:0007669"/>
    <property type="project" value="TreeGrafter"/>
</dbReference>
<protein>
    <submittedName>
        <fullName evidence="2">GNAT family N-acetyltransferase</fullName>
    </submittedName>
</protein>
<evidence type="ECO:0000259" key="1">
    <source>
        <dbReference type="PROSITE" id="PS51186"/>
    </source>
</evidence>
<dbReference type="RefSeq" id="WP_153403193.1">
    <property type="nucleotide sequence ID" value="NZ_ML762430.1"/>
</dbReference>
<keyword evidence="2" id="KW-0808">Transferase</keyword>
<evidence type="ECO:0000313" key="3">
    <source>
        <dbReference type="Proteomes" id="UP000480246"/>
    </source>
</evidence>
<name>A0A7C8GT46_9BACI</name>
<organism evidence="2 3">
    <name type="scientific">Gracilibacillus oryzae</name>
    <dbReference type="NCBI Taxonomy" id="1672701"/>
    <lineage>
        <taxon>Bacteria</taxon>
        <taxon>Bacillati</taxon>
        <taxon>Bacillota</taxon>
        <taxon>Bacilli</taxon>
        <taxon>Bacillales</taxon>
        <taxon>Bacillaceae</taxon>
        <taxon>Gracilibacillus</taxon>
    </lineage>
</organism>
<feature type="domain" description="N-acetyltransferase" evidence="1">
    <location>
        <begin position="12"/>
        <end position="183"/>
    </location>
</feature>
<dbReference type="AlphaFoldDB" id="A0A7C8GT46"/>
<sequence length="187" mass="21844">MNQIFTIDCGEILLREFRIEDADAIYELTSQPEVYKFLPDWRSTREQRVNWITNYEIPDNKAFLASVPNVGERWLKLGIVLKDTDELIGFCNTGIKEDLSRPNREVAYAISKHYRNKGYTTQAVKGLITYLFENTDVEQLNAVVLPYNTASNKVIRKCGFRLSGDILIEDQQYYHYILTKKEYLTKI</sequence>
<dbReference type="SUPFAM" id="SSF55729">
    <property type="entry name" value="Acyl-CoA N-acyltransferases (Nat)"/>
    <property type="match status" value="1"/>
</dbReference>
<dbReference type="PANTHER" id="PTHR43792:SF9">
    <property type="entry name" value="RIBOSOMAL-PROTEIN-ALANINE ACETYLTRANSFERASE"/>
    <property type="match status" value="1"/>
</dbReference>
<dbReference type="Gene3D" id="3.40.630.30">
    <property type="match status" value="1"/>
</dbReference>
<dbReference type="InterPro" id="IPR051531">
    <property type="entry name" value="N-acetyltransferase"/>
</dbReference>
<dbReference type="GO" id="GO:0008999">
    <property type="term" value="F:protein-N-terminal-alanine acetyltransferase activity"/>
    <property type="evidence" value="ECO:0007669"/>
    <property type="project" value="TreeGrafter"/>
</dbReference>
<dbReference type="Pfam" id="PF13302">
    <property type="entry name" value="Acetyltransf_3"/>
    <property type="match status" value="1"/>
</dbReference>